<organism evidence="1 2">
    <name type="scientific">Caenorhabditis remanei</name>
    <name type="common">Caenorhabditis vulgaris</name>
    <dbReference type="NCBI Taxonomy" id="31234"/>
    <lineage>
        <taxon>Eukaryota</taxon>
        <taxon>Metazoa</taxon>
        <taxon>Ecdysozoa</taxon>
        <taxon>Nematoda</taxon>
        <taxon>Chromadorea</taxon>
        <taxon>Rhabditida</taxon>
        <taxon>Rhabditina</taxon>
        <taxon>Rhabditomorpha</taxon>
        <taxon>Rhabditoidea</taxon>
        <taxon>Rhabditidae</taxon>
        <taxon>Peloderinae</taxon>
        <taxon>Caenorhabditis</taxon>
    </lineage>
</organism>
<comment type="caution">
    <text evidence="1">The sequence shown here is derived from an EMBL/GenBank/DDBJ whole genome shotgun (WGS) entry which is preliminary data.</text>
</comment>
<name>A0A6A5GXB7_CAERE</name>
<evidence type="ECO:0000313" key="1">
    <source>
        <dbReference type="EMBL" id="KAF1759797.1"/>
    </source>
</evidence>
<dbReference type="CTD" id="78776301"/>
<dbReference type="AlphaFoldDB" id="A0A6A5GXB7"/>
<dbReference type="RefSeq" id="XP_053586190.1">
    <property type="nucleotide sequence ID" value="XM_053731418.1"/>
</dbReference>
<proteinExistence type="predicted"/>
<sequence length="164" mass="17934">MRLTSLLDLSLLKSEAFSPFLDRDVSVVVGIASLKEWLDAGLHWDDWSGDWDQLVVGDGLEIVKVVTLSVFNSFETLLLQIAYLEEPVSHTLWELSHVLFGAFVKLLALSKILQMDFGIGGLLAFLGLSLAQASLTVEIAEGGEGLVVVGADLVHRVPIEFWAL</sequence>
<dbReference type="GeneID" id="78776301"/>
<gene>
    <name evidence="1" type="ORF">GCK72_016264</name>
</gene>
<dbReference type="KEGG" id="crq:GCK72_016264"/>
<protein>
    <submittedName>
        <fullName evidence="1">Uncharacterized protein</fullName>
    </submittedName>
</protein>
<accession>A0A6A5GXB7</accession>
<evidence type="ECO:0000313" key="2">
    <source>
        <dbReference type="Proteomes" id="UP000483820"/>
    </source>
</evidence>
<dbReference type="EMBL" id="WUAV01000004">
    <property type="protein sequence ID" value="KAF1759797.1"/>
    <property type="molecule type" value="Genomic_DNA"/>
</dbReference>
<reference evidence="1 2" key="1">
    <citation type="submission" date="2019-12" db="EMBL/GenBank/DDBJ databases">
        <title>Chromosome-level assembly of the Caenorhabditis remanei genome.</title>
        <authorList>
            <person name="Teterina A.A."/>
            <person name="Willis J.H."/>
            <person name="Phillips P.C."/>
        </authorList>
    </citation>
    <scope>NUCLEOTIDE SEQUENCE [LARGE SCALE GENOMIC DNA]</scope>
    <source>
        <strain evidence="1 2">PX506</strain>
        <tissue evidence="1">Whole organism</tissue>
    </source>
</reference>
<dbReference type="Proteomes" id="UP000483820">
    <property type="component" value="Chromosome IV"/>
</dbReference>